<protein>
    <recommendedName>
        <fullName evidence="3">VWFA domain-containing protein</fullName>
    </recommendedName>
</protein>
<dbReference type="AlphaFoldDB" id="A0A6J4GT80"/>
<reference evidence="1 2" key="1">
    <citation type="submission" date="2020-02" db="EMBL/GenBank/DDBJ databases">
        <authorList>
            <person name="Criscuolo A."/>
        </authorList>
    </citation>
    <scope>NUCLEOTIDE SEQUENCE [LARGE SCALE GENOMIC DNA]</scope>
    <source>
        <strain evidence="1">CIP105534</strain>
    </source>
</reference>
<dbReference type="PROSITE" id="PS51257">
    <property type="entry name" value="PROKAR_LIPOPROTEIN"/>
    <property type="match status" value="1"/>
</dbReference>
<evidence type="ECO:0008006" key="3">
    <source>
        <dbReference type="Google" id="ProtNLM"/>
    </source>
</evidence>
<dbReference type="EMBL" id="CADCSU010000127">
    <property type="protein sequence ID" value="CAA9201458.1"/>
    <property type="molecule type" value="Genomic_DNA"/>
</dbReference>
<evidence type="ECO:0000313" key="2">
    <source>
        <dbReference type="Proteomes" id="UP000479938"/>
    </source>
</evidence>
<dbReference type="Proteomes" id="UP000479938">
    <property type="component" value="Unassembled WGS sequence"/>
</dbReference>
<organism evidence="1 2">
    <name type="scientific">Flavobacterium bizetiae</name>
    <dbReference type="NCBI Taxonomy" id="2704140"/>
    <lineage>
        <taxon>Bacteria</taxon>
        <taxon>Pseudomonadati</taxon>
        <taxon>Bacteroidota</taxon>
        <taxon>Flavobacteriia</taxon>
        <taxon>Flavobacteriales</taxon>
        <taxon>Flavobacteriaceae</taxon>
        <taxon>Flavobacterium</taxon>
    </lineage>
</organism>
<sequence length="302" mass="35180">MKNIFTLITISFLIASTFSCKKEPSKEESTEKEIVSNNTVSEDYNISILLDLSDRISLKKNPNPTMEYYQRDLGYIKSVSEAFTQHLKSKRIRQINDKMQLFFNPEPLDPAINTIAQNLRISIDKNNASKELLNSINSDYASQTSKIYESAIKDNKYVGSDIWSFFDSKVKDQCIENKYRNILIVLTDGYMFYESTVMKEGNRTTYITPELIRKNGLNTKDWDTKFHDQNFGFIKANTDLSNLEVLVLGINPDKKNPYEEKVIRAYWSKWFTEMKISHFEIKNADLPSNMEKIIKDFILNKE</sequence>
<keyword evidence="2" id="KW-1185">Reference proteome</keyword>
<dbReference type="RefSeq" id="WP_173972077.1">
    <property type="nucleotide sequence ID" value="NZ_CADCSU010000127.1"/>
</dbReference>
<evidence type="ECO:0000313" key="1">
    <source>
        <dbReference type="EMBL" id="CAA9201458.1"/>
    </source>
</evidence>
<accession>A0A6J4GT80</accession>
<name>A0A6J4GT80_9FLAO</name>
<gene>
    <name evidence="1" type="ORF">FLA105534_03596</name>
</gene>
<proteinExistence type="predicted"/>